<sequence length="25" mass="2979">MATTVDWEKVKRNASAKWSTKEQRK</sequence>
<accession>A0AA97P0E2</accession>
<protein>
    <submittedName>
        <fullName evidence="2">Uncharacterized protein</fullName>
    </submittedName>
</protein>
<feature type="region of interest" description="Disordered" evidence="1">
    <location>
        <begin position="1"/>
        <end position="25"/>
    </location>
</feature>
<gene>
    <name evidence="2" type="ORF">OOU_Y34scaffold00487g33</name>
</gene>
<dbReference type="EMBL" id="JH793132">
    <property type="protein sequence ID" value="ELQ39688.1"/>
    <property type="molecule type" value="Genomic_DNA"/>
</dbReference>
<dbReference type="AlphaFoldDB" id="A0AA97P0E2"/>
<organism evidence="2">
    <name type="scientific">Pyricularia oryzae (strain Y34)</name>
    <name type="common">Rice blast fungus</name>
    <name type="synonym">Magnaporthe oryzae</name>
    <dbReference type="NCBI Taxonomy" id="1143189"/>
    <lineage>
        <taxon>Eukaryota</taxon>
        <taxon>Fungi</taxon>
        <taxon>Dikarya</taxon>
        <taxon>Ascomycota</taxon>
        <taxon>Pezizomycotina</taxon>
        <taxon>Sordariomycetes</taxon>
        <taxon>Sordariomycetidae</taxon>
        <taxon>Magnaporthales</taxon>
        <taxon>Pyriculariaceae</taxon>
        <taxon>Pyricularia</taxon>
    </lineage>
</organism>
<evidence type="ECO:0000313" key="2">
    <source>
        <dbReference type="EMBL" id="ELQ39688.1"/>
    </source>
</evidence>
<reference evidence="2" key="1">
    <citation type="journal article" date="2012" name="PLoS Genet.">
        <title>Comparative analysis of the genomes of two field isolates of the rice blast fungus Magnaporthe oryzae.</title>
        <authorList>
            <person name="Xue M."/>
            <person name="Yang J."/>
            <person name="Li Z."/>
            <person name="Hu S."/>
            <person name="Yao N."/>
            <person name="Dean R.A."/>
            <person name="Zhao W."/>
            <person name="Shen M."/>
            <person name="Zhang H."/>
            <person name="Li C."/>
            <person name="Liu L."/>
            <person name="Cao L."/>
            <person name="Xu X."/>
            <person name="Xing Y."/>
            <person name="Hsiang T."/>
            <person name="Zhang Z."/>
            <person name="Xu J.R."/>
            <person name="Peng Y.L."/>
        </authorList>
    </citation>
    <scope>NUCLEOTIDE SEQUENCE</scope>
    <source>
        <strain evidence="2">Y34</strain>
    </source>
</reference>
<proteinExistence type="predicted"/>
<dbReference type="Proteomes" id="UP000011086">
    <property type="component" value="Unassembled WGS sequence"/>
</dbReference>
<name>A0AA97P0E2_PYRO3</name>
<feature type="compositionally biased region" description="Basic and acidic residues" evidence="1">
    <location>
        <begin position="1"/>
        <end position="11"/>
    </location>
</feature>
<evidence type="ECO:0000256" key="1">
    <source>
        <dbReference type="SAM" id="MobiDB-lite"/>
    </source>
</evidence>